<dbReference type="PRINTS" id="PR00344">
    <property type="entry name" value="BCTRLSENSOR"/>
</dbReference>
<evidence type="ECO:0000256" key="8">
    <source>
        <dbReference type="ARBA" id="ARBA00022989"/>
    </source>
</evidence>
<evidence type="ECO:0000259" key="12">
    <source>
        <dbReference type="PROSITE" id="PS50109"/>
    </source>
</evidence>
<dbReference type="InterPro" id="IPR036097">
    <property type="entry name" value="HisK_dim/P_sf"/>
</dbReference>
<comment type="subcellular location">
    <subcellularLocation>
        <location evidence="2">Membrane</location>
    </subcellularLocation>
</comment>
<dbReference type="CDD" id="cd00075">
    <property type="entry name" value="HATPase"/>
    <property type="match status" value="1"/>
</dbReference>
<evidence type="ECO:0000256" key="1">
    <source>
        <dbReference type="ARBA" id="ARBA00000085"/>
    </source>
</evidence>
<sequence length="455" mass="50185">MNFREVVASLTFRYIAKYLLVLSAAVSALMVGLYTFYSYGYFRDLGSSIVEEHETLELIYRGQGRSGLVAYIGDQRENWYVDRFHYLIRDADGVKILGDLPAGTLYREFDDGWLGIELALLEWGEEVGVDFLAREVQLDDELFAVVARNLNEVGEQGRLIAGMLYRTMAATILLGLIGGFFAAARSLQRVDWLGTEMSRIVRGDPSQRLDVDSEKGQVKQLAIVMNQMLDQTESLMQGVRSVSDNIAHDLRTPLSRMRNQLSQLHANVDAERSAEVEALIVDCDALLTSFNAVLRISTLEAGSRYSGVARLDLAALLDDVCDLYEPVAQEKGIAFEIDAPGPCSCEGEADLLFQMFANVLDNAIKYTPEGGRVSVRLRASSGGGNSVSISDTGPGISAEHWRDVFRRFYRVEPSRSAQPGHGLGLSMAQAIAHYHSGSVDLENNNPGLRVVVNLP</sequence>
<keyword evidence="8 11" id="KW-1133">Transmembrane helix</keyword>
<dbReference type="InterPro" id="IPR003660">
    <property type="entry name" value="HAMP_dom"/>
</dbReference>
<feature type="transmembrane region" description="Helical" evidence="11">
    <location>
        <begin position="164"/>
        <end position="184"/>
    </location>
</feature>
<dbReference type="PANTHER" id="PTHR45436:SF8">
    <property type="entry name" value="HISTIDINE KINASE"/>
    <property type="match status" value="1"/>
</dbReference>
<accession>A0A5P9NL54</accession>
<proteinExistence type="predicted"/>
<evidence type="ECO:0000256" key="9">
    <source>
        <dbReference type="ARBA" id="ARBA00023012"/>
    </source>
</evidence>
<protein>
    <recommendedName>
        <fullName evidence="3">histidine kinase</fullName>
        <ecNumber evidence="3">2.7.13.3</ecNumber>
    </recommendedName>
</protein>
<dbReference type="Proteomes" id="UP000326287">
    <property type="component" value="Chromosome"/>
</dbReference>
<dbReference type="Gene3D" id="1.10.287.130">
    <property type="match status" value="1"/>
</dbReference>
<evidence type="ECO:0000256" key="10">
    <source>
        <dbReference type="ARBA" id="ARBA00023136"/>
    </source>
</evidence>
<dbReference type="RefSeq" id="WP_153239703.1">
    <property type="nucleotide sequence ID" value="NZ_CP036422.1"/>
</dbReference>
<keyword evidence="5" id="KW-0808">Transferase</keyword>
<dbReference type="EMBL" id="CP036422">
    <property type="protein sequence ID" value="QFU76561.1"/>
    <property type="molecule type" value="Genomic_DNA"/>
</dbReference>
<evidence type="ECO:0000259" key="13">
    <source>
        <dbReference type="PROSITE" id="PS50885"/>
    </source>
</evidence>
<dbReference type="InterPro" id="IPR050428">
    <property type="entry name" value="TCS_sensor_his_kinase"/>
</dbReference>
<keyword evidence="10 11" id="KW-0472">Membrane</keyword>
<dbReference type="SMART" id="SM00388">
    <property type="entry name" value="HisKA"/>
    <property type="match status" value="1"/>
</dbReference>
<feature type="transmembrane region" description="Helical" evidence="11">
    <location>
        <begin position="15"/>
        <end position="37"/>
    </location>
</feature>
<dbReference type="SUPFAM" id="SSF47384">
    <property type="entry name" value="Homodimeric domain of signal transducing histidine kinase"/>
    <property type="match status" value="1"/>
</dbReference>
<dbReference type="Gene3D" id="3.30.565.10">
    <property type="entry name" value="Histidine kinase-like ATPase, C-terminal domain"/>
    <property type="match status" value="1"/>
</dbReference>
<gene>
    <name evidence="14" type="ORF">EY643_13340</name>
</gene>
<evidence type="ECO:0000256" key="5">
    <source>
        <dbReference type="ARBA" id="ARBA00022679"/>
    </source>
</evidence>
<dbReference type="InterPro" id="IPR003594">
    <property type="entry name" value="HATPase_dom"/>
</dbReference>
<dbReference type="PROSITE" id="PS50109">
    <property type="entry name" value="HIS_KIN"/>
    <property type="match status" value="1"/>
</dbReference>
<keyword evidence="15" id="KW-1185">Reference proteome</keyword>
<evidence type="ECO:0000256" key="11">
    <source>
        <dbReference type="SAM" id="Phobius"/>
    </source>
</evidence>
<keyword evidence="6 11" id="KW-0812">Transmembrane</keyword>
<evidence type="ECO:0000256" key="3">
    <source>
        <dbReference type="ARBA" id="ARBA00012438"/>
    </source>
</evidence>
<dbReference type="OrthoDB" id="9809766at2"/>
<dbReference type="GO" id="GO:0000155">
    <property type="term" value="F:phosphorelay sensor kinase activity"/>
    <property type="evidence" value="ECO:0007669"/>
    <property type="project" value="InterPro"/>
</dbReference>
<evidence type="ECO:0000313" key="15">
    <source>
        <dbReference type="Proteomes" id="UP000326287"/>
    </source>
</evidence>
<keyword evidence="7 14" id="KW-0418">Kinase</keyword>
<comment type="catalytic activity">
    <reaction evidence="1">
        <text>ATP + protein L-histidine = ADP + protein N-phospho-L-histidine.</text>
        <dbReference type="EC" id="2.7.13.3"/>
    </reaction>
</comment>
<evidence type="ECO:0000313" key="14">
    <source>
        <dbReference type="EMBL" id="QFU76561.1"/>
    </source>
</evidence>
<dbReference type="PANTHER" id="PTHR45436">
    <property type="entry name" value="SENSOR HISTIDINE KINASE YKOH"/>
    <property type="match status" value="1"/>
</dbReference>
<dbReference type="AlphaFoldDB" id="A0A5P9NL54"/>
<dbReference type="KEGG" id="halc:EY643_13340"/>
<feature type="domain" description="Histidine kinase" evidence="12">
    <location>
        <begin position="245"/>
        <end position="455"/>
    </location>
</feature>
<reference evidence="14 15" key="1">
    <citation type="submission" date="2019-02" db="EMBL/GenBank/DDBJ databases">
        <authorList>
            <person name="Li S.-H."/>
        </authorList>
    </citation>
    <scope>NUCLEOTIDE SEQUENCE [LARGE SCALE GENOMIC DNA]</scope>
    <source>
        <strain evidence="14 15">IMCC14385</strain>
    </source>
</reference>
<feature type="domain" description="HAMP" evidence="13">
    <location>
        <begin position="184"/>
        <end position="237"/>
    </location>
</feature>
<dbReference type="InterPro" id="IPR003661">
    <property type="entry name" value="HisK_dim/P_dom"/>
</dbReference>
<evidence type="ECO:0000256" key="4">
    <source>
        <dbReference type="ARBA" id="ARBA00022553"/>
    </source>
</evidence>
<dbReference type="PROSITE" id="PS50885">
    <property type="entry name" value="HAMP"/>
    <property type="match status" value="1"/>
</dbReference>
<dbReference type="Pfam" id="PF02518">
    <property type="entry name" value="HATPase_c"/>
    <property type="match status" value="1"/>
</dbReference>
<dbReference type="SUPFAM" id="SSF55874">
    <property type="entry name" value="ATPase domain of HSP90 chaperone/DNA topoisomerase II/histidine kinase"/>
    <property type="match status" value="1"/>
</dbReference>
<dbReference type="InterPro" id="IPR036890">
    <property type="entry name" value="HATPase_C_sf"/>
</dbReference>
<dbReference type="InterPro" id="IPR004358">
    <property type="entry name" value="Sig_transdc_His_kin-like_C"/>
</dbReference>
<name>A0A5P9NL54_9GAMM</name>
<keyword evidence="4" id="KW-0597">Phosphoprotein</keyword>
<dbReference type="InterPro" id="IPR005467">
    <property type="entry name" value="His_kinase_dom"/>
</dbReference>
<dbReference type="GO" id="GO:0005886">
    <property type="term" value="C:plasma membrane"/>
    <property type="evidence" value="ECO:0007669"/>
    <property type="project" value="TreeGrafter"/>
</dbReference>
<dbReference type="SMART" id="SM00387">
    <property type="entry name" value="HATPase_c"/>
    <property type="match status" value="1"/>
</dbReference>
<dbReference type="EC" id="2.7.13.3" evidence="3"/>
<evidence type="ECO:0000256" key="7">
    <source>
        <dbReference type="ARBA" id="ARBA00022777"/>
    </source>
</evidence>
<organism evidence="14 15">
    <name type="scientific">Halioglobus maricola</name>
    <dbReference type="NCBI Taxonomy" id="2601894"/>
    <lineage>
        <taxon>Bacteria</taxon>
        <taxon>Pseudomonadati</taxon>
        <taxon>Pseudomonadota</taxon>
        <taxon>Gammaproteobacteria</taxon>
        <taxon>Cellvibrionales</taxon>
        <taxon>Halieaceae</taxon>
        <taxon>Halioglobus</taxon>
    </lineage>
</organism>
<evidence type="ECO:0000256" key="6">
    <source>
        <dbReference type="ARBA" id="ARBA00022692"/>
    </source>
</evidence>
<dbReference type="CDD" id="cd00082">
    <property type="entry name" value="HisKA"/>
    <property type="match status" value="1"/>
</dbReference>
<keyword evidence="9" id="KW-0902">Two-component regulatory system</keyword>
<evidence type="ECO:0000256" key="2">
    <source>
        <dbReference type="ARBA" id="ARBA00004370"/>
    </source>
</evidence>